<evidence type="ECO:0000259" key="2">
    <source>
        <dbReference type="PROSITE" id="PS50090"/>
    </source>
</evidence>
<reference evidence="4 5" key="1">
    <citation type="submission" date="2023-07" db="EMBL/GenBank/DDBJ databases">
        <title>Genomic Encyclopedia of Type Strains, Phase IV (KMG-IV): sequencing the most valuable type-strain genomes for metagenomic binning, comparative biology and taxonomic classification.</title>
        <authorList>
            <person name="Goeker M."/>
        </authorList>
    </citation>
    <scope>NUCLEOTIDE SEQUENCE [LARGE SCALE GENOMIC DNA]</scope>
    <source>
        <strain evidence="4 5">DSM 23948</strain>
    </source>
</reference>
<feature type="domain" description="HTH myb-type" evidence="3">
    <location>
        <begin position="1"/>
        <end position="59"/>
    </location>
</feature>
<evidence type="ECO:0000256" key="1">
    <source>
        <dbReference type="SAM" id="Coils"/>
    </source>
</evidence>
<sequence>MSRKNQWTEEENRILANIVTEHIRMGATKTAAFKKAASILGRTAGACSYRWNTVLCKKEPREAEEESPLLLLPPPKVDLDLNVDDIIKYLQSLKESSLEELREENQLLIKEQEELKNRQAKLEKLFAEKKEKFRQLFERYEGITESFEKEKILH</sequence>
<feature type="domain" description="Myb-like" evidence="2">
    <location>
        <begin position="1"/>
        <end position="55"/>
    </location>
</feature>
<feature type="coiled-coil region" evidence="1">
    <location>
        <begin position="94"/>
        <end position="132"/>
    </location>
</feature>
<dbReference type="RefSeq" id="WP_307150598.1">
    <property type="nucleotide sequence ID" value="NZ_JAUSTU010000010.1"/>
</dbReference>
<dbReference type="SUPFAM" id="SSF46689">
    <property type="entry name" value="Homeodomain-like"/>
    <property type="match status" value="1"/>
</dbReference>
<keyword evidence="5" id="KW-1185">Reference proteome</keyword>
<dbReference type="InterPro" id="IPR009057">
    <property type="entry name" value="Homeodomain-like_sf"/>
</dbReference>
<dbReference type="PANTHER" id="PTHR41302:SF2">
    <property type="entry name" value="PRESPORE SPECIFIC TRANSCRIPTIONAL ACTIVATOR RSFA"/>
    <property type="match status" value="1"/>
</dbReference>
<dbReference type="Proteomes" id="UP001231362">
    <property type="component" value="Unassembled WGS sequence"/>
</dbReference>
<dbReference type="EMBL" id="JAUSTU010000010">
    <property type="protein sequence ID" value="MDQ0156074.1"/>
    <property type="molecule type" value="Genomic_DNA"/>
</dbReference>
<dbReference type="Pfam" id="PF13921">
    <property type="entry name" value="Myb_DNA-bind_6"/>
    <property type="match status" value="1"/>
</dbReference>
<proteinExistence type="predicted"/>
<name>A0ABT9V561_9BACL</name>
<dbReference type="Gene3D" id="1.10.10.60">
    <property type="entry name" value="Homeodomain-like"/>
    <property type="match status" value="1"/>
</dbReference>
<gene>
    <name evidence="4" type="ORF">J2S07_002392</name>
</gene>
<dbReference type="PANTHER" id="PTHR41302">
    <property type="entry name" value="PRESPORE-SPECIFIC TRANSCRIPTIONAL REGULATOR RSFA-RELATED"/>
    <property type="match status" value="1"/>
</dbReference>
<evidence type="ECO:0000313" key="4">
    <source>
        <dbReference type="EMBL" id="MDQ0156074.1"/>
    </source>
</evidence>
<organism evidence="4 5">
    <name type="scientific">Anoxybacillus andreesenii</name>
    <dbReference type="NCBI Taxonomy" id="1325932"/>
    <lineage>
        <taxon>Bacteria</taxon>
        <taxon>Bacillati</taxon>
        <taxon>Bacillota</taxon>
        <taxon>Bacilli</taxon>
        <taxon>Bacillales</taxon>
        <taxon>Anoxybacillaceae</taxon>
        <taxon>Anoxybacillus</taxon>
    </lineage>
</organism>
<comment type="caution">
    <text evidence="4">The sequence shown here is derived from an EMBL/GenBank/DDBJ whole genome shotgun (WGS) entry which is preliminary data.</text>
</comment>
<keyword evidence="1" id="KW-0175">Coiled coil</keyword>
<protein>
    <submittedName>
        <fullName evidence="4">RsfA family transcription factor</fullName>
    </submittedName>
</protein>
<dbReference type="PROSITE" id="PS51294">
    <property type="entry name" value="HTH_MYB"/>
    <property type="match status" value="1"/>
</dbReference>
<evidence type="ECO:0000313" key="5">
    <source>
        <dbReference type="Proteomes" id="UP001231362"/>
    </source>
</evidence>
<accession>A0ABT9V561</accession>
<dbReference type="PROSITE" id="PS50090">
    <property type="entry name" value="MYB_LIKE"/>
    <property type="match status" value="1"/>
</dbReference>
<evidence type="ECO:0000259" key="3">
    <source>
        <dbReference type="PROSITE" id="PS51294"/>
    </source>
</evidence>
<dbReference type="InterPro" id="IPR014243">
    <property type="entry name" value="RsfA-like"/>
</dbReference>
<dbReference type="InterPro" id="IPR017930">
    <property type="entry name" value="Myb_dom"/>
</dbReference>
<dbReference type="InterPro" id="IPR001005">
    <property type="entry name" value="SANT/Myb"/>
</dbReference>